<evidence type="ECO:0000313" key="3">
    <source>
        <dbReference type="EMBL" id="OWR51724.1"/>
    </source>
</evidence>
<protein>
    <submittedName>
        <fullName evidence="3">Uncharacterized protein</fullName>
    </submittedName>
</protein>
<evidence type="ECO:0000256" key="2">
    <source>
        <dbReference type="SAM" id="Phobius"/>
    </source>
</evidence>
<keyword evidence="2" id="KW-0472">Membrane</keyword>
<feature type="transmembrane region" description="Helical" evidence="2">
    <location>
        <begin position="6"/>
        <end position="24"/>
    </location>
</feature>
<dbReference type="KEGG" id="dpl:KGM_207679"/>
<keyword evidence="2" id="KW-0812">Transmembrane</keyword>
<name>A0A212FDB8_DANPL</name>
<keyword evidence="4" id="KW-1185">Reference proteome</keyword>
<accession>A0A212FDB8</accession>
<sequence length="391" mass="45758">MWLELIALVFSLNCFSPVLMYYVYDDNAMVGFISPTNVVGTYGKTRQPVHKKYLVGNNNQKNMKLVNERAVDSHFQISKTSPVSFATKSNMENSETKNMRKDTEPPRQINFIDQKIEIQHRKNQTQTSMKKVDSQNAEQKKITDINDPKNHVNNALFKPNIQKHLENRNVIEKSKNQERSQFKPVPTVHAITQKKWNRFINRQQFFDQNYYQKPNGLSVKNKILHKANINSEHNAQYMNYMLNEIAQKFLENKKSKIKENRKRDAITNNVMHQRIESNDKDDANSNYKYNIKDNPSHIFKNHKGKYPARTDNSDPTKESNGTPYALFYLMNHDNIGQTDLFSPNQDKITIEEILTDVNDKTDLMSYSEDRVKSKTITSNTKTENYSAFRDR</sequence>
<keyword evidence="2" id="KW-1133">Transmembrane helix</keyword>
<evidence type="ECO:0000256" key="1">
    <source>
        <dbReference type="SAM" id="MobiDB-lite"/>
    </source>
</evidence>
<comment type="caution">
    <text evidence="3">The sequence shown here is derived from an EMBL/GenBank/DDBJ whole genome shotgun (WGS) entry which is preliminary data.</text>
</comment>
<feature type="region of interest" description="Disordered" evidence="1">
    <location>
        <begin position="290"/>
        <end position="319"/>
    </location>
</feature>
<gene>
    <name evidence="3" type="ORF">KGM_207679</name>
</gene>
<dbReference type="EMBL" id="AGBW02009076">
    <property type="protein sequence ID" value="OWR51724.1"/>
    <property type="molecule type" value="Genomic_DNA"/>
</dbReference>
<dbReference type="AlphaFoldDB" id="A0A212FDB8"/>
<dbReference type="Proteomes" id="UP000007151">
    <property type="component" value="Unassembled WGS sequence"/>
</dbReference>
<evidence type="ECO:0000313" key="4">
    <source>
        <dbReference type="Proteomes" id="UP000007151"/>
    </source>
</evidence>
<reference evidence="3 4" key="1">
    <citation type="journal article" date="2011" name="Cell">
        <title>The monarch butterfly genome yields insights into long-distance migration.</title>
        <authorList>
            <person name="Zhan S."/>
            <person name="Merlin C."/>
            <person name="Boore J.L."/>
            <person name="Reppert S.M."/>
        </authorList>
    </citation>
    <scope>NUCLEOTIDE SEQUENCE [LARGE SCALE GENOMIC DNA]</scope>
    <source>
        <strain evidence="3">F-2</strain>
    </source>
</reference>
<proteinExistence type="predicted"/>
<dbReference type="InParanoid" id="A0A212FDB8"/>
<organism evidence="3 4">
    <name type="scientific">Danaus plexippus plexippus</name>
    <dbReference type="NCBI Taxonomy" id="278856"/>
    <lineage>
        <taxon>Eukaryota</taxon>
        <taxon>Metazoa</taxon>
        <taxon>Ecdysozoa</taxon>
        <taxon>Arthropoda</taxon>
        <taxon>Hexapoda</taxon>
        <taxon>Insecta</taxon>
        <taxon>Pterygota</taxon>
        <taxon>Neoptera</taxon>
        <taxon>Endopterygota</taxon>
        <taxon>Lepidoptera</taxon>
        <taxon>Glossata</taxon>
        <taxon>Ditrysia</taxon>
        <taxon>Papilionoidea</taxon>
        <taxon>Nymphalidae</taxon>
        <taxon>Danainae</taxon>
        <taxon>Danaini</taxon>
        <taxon>Danaina</taxon>
        <taxon>Danaus</taxon>
        <taxon>Danaus</taxon>
    </lineage>
</organism>